<dbReference type="RefSeq" id="WP_079412893.1">
    <property type="nucleotide sequence ID" value="NZ_MZGW01000006.1"/>
</dbReference>
<accession>A0A1V4I5Q1</accession>
<name>A0A1V4I5Q1_9FIRM</name>
<dbReference type="AlphaFoldDB" id="A0A1V4I5Q1"/>
<evidence type="ECO:0000259" key="4">
    <source>
        <dbReference type="PROSITE" id="PS51379"/>
    </source>
</evidence>
<organism evidence="5 6">
    <name type="scientific">Alkalithermobacter paradoxus</name>
    <dbReference type="NCBI Taxonomy" id="29349"/>
    <lineage>
        <taxon>Bacteria</taxon>
        <taxon>Bacillati</taxon>
        <taxon>Bacillota</taxon>
        <taxon>Clostridia</taxon>
        <taxon>Peptostreptococcales</taxon>
        <taxon>Tepidibacteraceae</taxon>
        <taxon>Alkalithermobacter</taxon>
    </lineage>
</organism>
<feature type="domain" description="4Fe-4S ferredoxin-type" evidence="4">
    <location>
        <begin position="4"/>
        <end position="32"/>
    </location>
</feature>
<dbReference type="Proteomes" id="UP000190140">
    <property type="component" value="Unassembled WGS sequence"/>
</dbReference>
<evidence type="ECO:0000313" key="5">
    <source>
        <dbReference type="EMBL" id="OPJ55311.1"/>
    </source>
</evidence>
<evidence type="ECO:0000313" key="6">
    <source>
        <dbReference type="Proteomes" id="UP000190140"/>
    </source>
</evidence>
<evidence type="ECO:0000256" key="3">
    <source>
        <dbReference type="ARBA" id="ARBA00023014"/>
    </source>
</evidence>
<dbReference type="GO" id="GO:0016491">
    <property type="term" value="F:oxidoreductase activity"/>
    <property type="evidence" value="ECO:0007669"/>
    <property type="project" value="UniProtKB-KW"/>
</dbReference>
<dbReference type="STRING" id="29349.CLOTH_16140"/>
<keyword evidence="2" id="KW-0408">Iron</keyword>
<dbReference type="EMBL" id="MZGW01000006">
    <property type="protein sequence ID" value="OPJ55311.1"/>
    <property type="molecule type" value="Genomic_DNA"/>
</dbReference>
<dbReference type="Gene3D" id="3.30.70.20">
    <property type="match status" value="1"/>
</dbReference>
<keyword evidence="6" id="KW-1185">Reference proteome</keyword>
<evidence type="ECO:0000256" key="1">
    <source>
        <dbReference type="ARBA" id="ARBA00022723"/>
    </source>
</evidence>
<dbReference type="PROSITE" id="PS51379">
    <property type="entry name" value="4FE4S_FER_2"/>
    <property type="match status" value="2"/>
</dbReference>
<dbReference type="InterPro" id="IPR007516">
    <property type="entry name" value="Co_F420_Hydgase/DH_bsu_N"/>
</dbReference>
<protein>
    <submittedName>
        <fullName evidence="5">NAD(P)H-quinone oxidoreductase subunit I</fullName>
        <ecNumber evidence="5">1.6.5.11</ecNumber>
    </submittedName>
</protein>
<proteinExistence type="predicted"/>
<dbReference type="PANTHER" id="PTHR43193">
    <property type="match status" value="1"/>
</dbReference>
<dbReference type="PANTHER" id="PTHR43193:SF2">
    <property type="entry name" value="POLYFERREDOXIN PROTEIN FWDF"/>
    <property type="match status" value="1"/>
</dbReference>
<dbReference type="GO" id="GO:0046872">
    <property type="term" value="F:metal ion binding"/>
    <property type="evidence" value="ECO:0007669"/>
    <property type="project" value="UniProtKB-KW"/>
</dbReference>
<dbReference type="InterPro" id="IPR007525">
    <property type="entry name" value="FrhB_FdhB_C"/>
</dbReference>
<dbReference type="Pfam" id="PF04422">
    <property type="entry name" value="FrhB_FdhB_N"/>
    <property type="match status" value="1"/>
</dbReference>
<dbReference type="SUPFAM" id="SSF54862">
    <property type="entry name" value="4Fe-4S ferredoxins"/>
    <property type="match status" value="1"/>
</dbReference>
<keyword evidence="5" id="KW-0560">Oxidoreductase</keyword>
<dbReference type="OrthoDB" id="430408at2"/>
<dbReference type="InterPro" id="IPR052977">
    <property type="entry name" value="Polyferredoxin-like_ET"/>
</dbReference>
<dbReference type="GO" id="GO:0051536">
    <property type="term" value="F:iron-sulfur cluster binding"/>
    <property type="evidence" value="ECO:0007669"/>
    <property type="project" value="UniProtKB-KW"/>
</dbReference>
<feature type="domain" description="4Fe-4S ferredoxin-type" evidence="4">
    <location>
        <begin position="37"/>
        <end position="66"/>
    </location>
</feature>
<dbReference type="Pfam" id="PF12838">
    <property type="entry name" value="Fer4_7"/>
    <property type="match status" value="1"/>
</dbReference>
<reference evidence="5 6" key="1">
    <citation type="submission" date="2017-03" db="EMBL/GenBank/DDBJ databases">
        <title>Genome sequence of Clostridium thermoalcaliphilum DSM 7309.</title>
        <authorList>
            <person name="Poehlein A."/>
            <person name="Daniel R."/>
        </authorList>
    </citation>
    <scope>NUCLEOTIDE SEQUENCE [LARGE SCALE GENOMIC DNA]</scope>
    <source>
        <strain evidence="5 6">DSM 7309</strain>
    </source>
</reference>
<comment type="caution">
    <text evidence="5">The sequence shown here is derived from an EMBL/GenBank/DDBJ whole genome shotgun (WGS) entry which is preliminary data.</text>
</comment>
<dbReference type="EC" id="1.6.5.11" evidence="5"/>
<keyword evidence="1" id="KW-0479">Metal-binding</keyword>
<dbReference type="InterPro" id="IPR017900">
    <property type="entry name" value="4Fe4S_Fe_S_CS"/>
</dbReference>
<sequence>MIDKKIKLNRDCMGCHGCLNICPENCISMEEDKEGFLYPKVDYGICINCNHCINVCPIINKTLVENNPSAYACINNNEEIRLASSSGGIFTLVAEYVIDKGGIVFGACFNNRFELEHDYVKTRKELSKLRGSKYLQSKVGNSYNKAKYFLDSGTKVLFTGTPCQIEGFKAFLGRKKYDNLITIDIICHGVPSPKVWRKYVEFRERKADSLTQRISFRLKNEGWKRYSVSFSFKNNTEYRRNLNEDLYMKAFLKDVCLRPSCYDCEFKTLNRQSDITLADFWGIGNILPEMDDDKGTSLVFINSEKGRKIFNSISGDMKFKEVDIYEAVKYNSAAIKSVQKNPNREKFFDDLYSLEFDELVKKYCADSLKVRIKNKAKAILIGILSKIGMLGVAKKIVGRN</sequence>
<dbReference type="Pfam" id="PF04432">
    <property type="entry name" value="FrhB_FdhB_C"/>
    <property type="match status" value="1"/>
</dbReference>
<keyword evidence="3" id="KW-0411">Iron-sulfur</keyword>
<dbReference type="InterPro" id="IPR017896">
    <property type="entry name" value="4Fe4S_Fe-S-bd"/>
</dbReference>
<dbReference type="PROSITE" id="PS00198">
    <property type="entry name" value="4FE4S_FER_1"/>
    <property type="match status" value="2"/>
</dbReference>
<evidence type="ECO:0000256" key="2">
    <source>
        <dbReference type="ARBA" id="ARBA00023004"/>
    </source>
</evidence>
<gene>
    <name evidence="5" type="primary">ndhI_3</name>
    <name evidence="5" type="ORF">CLOTH_16140</name>
</gene>